<gene>
    <name evidence="8" type="ORF">SPLIT_LOCUS4218</name>
</gene>
<evidence type="ECO:0000256" key="6">
    <source>
        <dbReference type="ARBA" id="ARBA00049075"/>
    </source>
</evidence>
<dbReference type="Proteomes" id="UP001153321">
    <property type="component" value="Chromosome 18"/>
</dbReference>
<comment type="catalytic activity">
    <reaction evidence="6">
        <text>a 5'-end (N(7)-methyl 5'-triphosphoguanosine)-ribonucleoside in snRNA + S-adenosyl-L-methionine = a 5'-end (N(2),N(7)-dimethyl 5'-triphosphoguanosine)-ribonucleoside in snRNA + S-adenosyl-L-homocysteine + H(+)</text>
        <dbReference type="Rhea" id="RHEA:78471"/>
        <dbReference type="Rhea" id="RHEA-COMP:19085"/>
        <dbReference type="Rhea" id="RHEA-COMP:19087"/>
        <dbReference type="ChEBI" id="CHEBI:15378"/>
        <dbReference type="ChEBI" id="CHEBI:57856"/>
        <dbReference type="ChEBI" id="CHEBI:59789"/>
        <dbReference type="ChEBI" id="CHEBI:156461"/>
        <dbReference type="ChEBI" id="CHEBI:172880"/>
    </reaction>
    <physiologicalReaction direction="left-to-right" evidence="6">
        <dbReference type="Rhea" id="RHEA:78472"/>
    </physiologicalReaction>
</comment>
<evidence type="ECO:0000313" key="9">
    <source>
        <dbReference type="Proteomes" id="UP001153321"/>
    </source>
</evidence>
<evidence type="ECO:0000256" key="7">
    <source>
        <dbReference type="ARBA" id="ARBA00049790"/>
    </source>
</evidence>
<dbReference type="CDD" id="cd02440">
    <property type="entry name" value="AdoMet_MTases"/>
    <property type="match status" value="1"/>
</dbReference>
<evidence type="ECO:0000313" key="8">
    <source>
        <dbReference type="EMBL" id="CAH1638860.1"/>
    </source>
</evidence>
<comment type="catalytic activity">
    <reaction evidence="4">
        <text>a 5'-end (N(7)-methyl 5'-triphosphoguanosine)-ribonucleoside in snoRNA + S-adenosyl-L-methionine = a 5'-end (N(2),N(7)-dimethyl 5'-triphosphoguanosine)-ribonucleoside in snoRNA + S-adenosyl-L-homocysteine + H(+)</text>
        <dbReference type="Rhea" id="RHEA:78475"/>
        <dbReference type="Rhea" id="RHEA-COMP:19086"/>
        <dbReference type="Rhea" id="RHEA-COMP:19088"/>
        <dbReference type="ChEBI" id="CHEBI:15378"/>
        <dbReference type="ChEBI" id="CHEBI:57856"/>
        <dbReference type="ChEBI" id="CHEBI:59789"/>
        <dbReference type="ChEBI" id="CHEBI:156461"/>
        <dbReference type="ChEBI" id="CHEBI:172880"/>
    </reaction>
    <physiologicalReaction direction="left-to-right" evidence="4">
        <dbReference type="Rhea" id="RHEA:78476"/>
    </physiologicalReaction>
</comment>
<dbReference type="InterPro" id="IPR019012">
    <property type="entry name" value="RNA_cap_Gua-N2-MeTrfase"/>
</dbReference>
<protein>
    <recommendedName>
        <fullName evidence="1">Trimethylguanosine synthase</fullName>
    </recommendedName>
    <alternativeName>
        <fullName evidence="7">Cap-specific guanine-N(2) methyltransferase</fullName>
    </alternativeName>
</protein>
<comment type="similarity">
    <text evidence="2">Belongs to the methyltransferase superfamily. Trimethylguanosine synthase family.</text>
</comment>
<reference evidence="8" key="1">
    <citation type="submission" date="2022-02" db="EMBL/GenBank/DDBJ databases">
        <authorList>
            <person name="King R."/>
        </authorList>
    </citation>
    <scope>NUCLEOTIDE SEQUENCE</scope>
</reference>
<dbReference type="AlphaFoldDB" id="A0A9P0I285"/>
<evidence type="ECO:0000256" key="3">
    <source>
        <dbReference type="ARBA" id="ARBA00047418"/>
    </source>
</evidence>
<dbReference type="GO" id="GO:0005634">
    <property type="term" value="C:nucleus"/>
    <property type="evidence" value="ECO:0007669"/>
    <property type="project" value="TreeGrafter"/>
</dbReference>
<evidence type="ECO:0000256" key="2">
    <source>
        <dbReference type="ARBA" id="ARBA00025783"/>
    </source>
</evidence>
<comment type="catalytic activity">
    <reaction evidence="3">
        <text>a 5'-end (N(2),N(7)-dimethyl 5'-triphosphoguanosine)-ribonucleoside in snoRNA + S-adenosyl-L-methionine = a 5'-end (N(2),N(2),N(7)-trimethyl 5'-triphosphoguanosine)-ribonucleoside in snoRNA + S-adenosyl-L-homocysteine + H(+)</text>
        <dbReference type="Rhea" id="RHEA:78507"/>
        <dbReference type="Rhea" id="RHEA-COMP:19088"/>
        <dbReference type="Rhea" id="RHEA-COMP:19090"/>
        <dbReference type="ChEBI" id="CHEBI:15378"/>
        <dbReference type="ChEBI" id="CHEBI:57856"/>
        <dbReference type="ChEBI" id="CHEBI:59789"/>
        <dbReference type="ChEBI" id="CHEBI:167623"/>
        <dbReference type="ChEBI" id="CHEBI:172880"/>
    </reaction>
    <physiologicalReaction direction="left-to-right" evidence="3">
        <dbReference type="Rhea" id="RHEA:78508"/>
    </physiologicalReaction>
</comment>
<organism evidence="8 9">
    <name type="scientific">Spodoptera littoralis</name>
    <name type="common">Egyptian cotton leafworm</name>
    <dbReference type="NCBI Taxonomy" id="7109"/>
    <lineage>
        <taxon>Eukaryota</taxon>
        <taxon>Metazoa</taxon>
        <taxon>Ecdysozoa</taxon>
        <taxon>Arthropoda</taxon>
        <taxon>Hexapoda</taxon>
        <taxon>Insecta</taxon>
        <taxon>Pterygota</taxon>
        <taxon>Neoptera</taxon>
        <taxon>Endopterygota</taxon>
        <taxon>Lepidoptera</taxon>
        <taxon>Glossata</taxon>
        <taxon>Ditrysia</taxon>
        <taxon>Noctuoidea</taxon>
        <taxon>Noctuidae</taxon>
        <taxon>Amphipyrinae</taxon>
        <taxon>Spodoptera</taxon>
    </lineage>
</organism>
<dbReference type="EMBL" id="LR824549">
    <property type="protein sequence ID" value="CAH1638860.1"/>
    <property type="molecule type" value="Genomic_DNA"/>
</dbReference>
<dbReference type="InterPro" id="IPR029063">
    <property type="entry name" value="SAM-dependent_MTases_sf"/>
</dbReference>
<evidence type="ECO:0000256" key="1">
    <source>
        <dbReference type="ARBA" id="ARBA00018517"/>
    </source>
</evidence>
<dbReference type="GO" id="GO:0071164">
    <property type="term" value="F:RNA cap trimethylguanosine synthase activity"/>
    <property type="evidence" value="ECO:0007669"/>
    <property type="project" value="TreeGrafter"/>
</dbReference>
<keyword evidence="9" id="KW-1185">Reference proteome</keyword>
<dbReference type="Gene3D" id="3.40.50.150">
    <property type="entry name" value="Vaccinia Virus protein VP39"/>
    <property type="match status" value="3"/>
</dbReference>
<dbReference type="PANTHER" id="PTHR14741:SF32">
    <property type="entry name" value="TRIMETHYLGUANOSINE SYNTHASE"/>
    <property type="match status" value="1"/>
</dbReference>
<name>A0A9P0I285_SPOLI</name>
<accession>A0A9P0I285</accession>
<sequence length="442" mass="50233">MKRCQLVELTLDNGSCTTHNRKEGMRRGMAHCVPQSTLGREASNMNSYRKYSLQNWRTEARMPAELEEDPVLHKYWRKRHTLFHRFDEGVKLDRESWFSVTPESVAAHIAQKYKYDVVIDAFCGAGGNTIQFAKTFIAIDIDPNKIRMAKHNAKVYGVADKIEFVVGDFFQLAPQLSADMVFLSPPWGGPSYSKPCPTVHLSRHSFLVRSPHIGDLLNSLRDFKLVVQSPCQCMSQLHGKMHSLPTSRKLFYTLPNHANAEYDIELMLEPRPASELMRVARTISSNVEMFLPRNSRPDQFTAGRGQVELRELVDRTPESVAAHIAQKYRYNVVLDAFCGAGGNTIQFAMTCNREAKNKLDFIVGDFFQLAPQLSADMVFLSPPWGGPSYSKNAKYDIELMLEPRPASELMRVARTISSNIEMFLPRNSRPDQILALAEKKLR</sequence>
<dbReference type="Pfam" id="PF09445">
    <property type="entry name" value="Methyltransf_15"/>
    <property type="match status" value="3"/>
</dbReference>
<proteinExistence type="inferred from homology"/>
<evidence type="ECO:0000256" key="5">
    <source>
        <dbReference type="ARBA" id="ARBA00048763"/>
    </source>
</evidence>
<dbReference type="SUPFAM" id="SSF53335">
    <property type="entry name" value="S-adenosyl-L-methionine-dependent methyltransferases"/>
    <property type="match status" value="2"/>
</dbReference>
<dbReference type="PANTHER" id="PTHR14741">
    <property type="entry name" value="S-ADENOSYLMETHIONINE-DEPENDENT METHYLTRANSFERASE RELATED"/>
    <property type="match status" value="1"/>
</dbReference>
<comment type="catalytic activity">
    <reaction evidence="5">
        <text>a 5'-end (N(2),N(7)-dimethyl 5'-triphosphoguanosine)-ribonucleoside in snRNA + S-adenosyl-L-methionine = a 5'-end (N(2),N(2),N(7)-trimethyl 5'-triphosphoguanosine)-ribonucleoside in snRNA + S-adenosyl-L-homocysteine + H(+)</text>
        <dbReference type="Rhea" id="RHEA:78479"/>
        <dbReference type="Rhea" id="RHEA-COMP:19087"/>
        <dbReference type="Rhea" id="RHEA-COMP:19089"/>
        <dbReference type="ChEBI" id="CHEBI:15378"/>
        <dbReference type="ChEBI" id="CHEBI:57856"/>
        <dbReference type="ChEBI" id="CHEBI:59789"/>
        <dbReference type="ChEBI" id="CHEBI:167623"/>
        <dbReference type="ChEBI" id="CHEBI:172880"/>
    </reaction>
    <physiologicalReaction direction="left-to-right" evidence="5">
        <dbReference type="Rhea" id="RHEA:78480"/>
    </physiologicalReaction>
</comment>
<evidence type="ECO:0000256" key="4">
    <source>
        <dbReference type="ARBA" id="ARBA00048740"/>
    </source>
</evidence>